<accession>A0A410T6C4</accession>
<dbReference type="InterPro" id="IPR025127">
    <property type="entry name" value="DUF4054"/>
</dbReference>
<protein>
    <recommendedName>
        <fullName evidence="3">DUF4054 domain-containing protein</fullName>
    </recommendedName>
</protein>
<dbReference type="GeneID" id="55016503"/>
<dbReference type="EMBL" id="MK372342">
    <property type="protein sequence ID" value="QAU04421.1"/>
    <property type="molecule type" value="Genomic_DNA"/>
</dbReference>
<name>A0A410T6C4_9CAUD</name>
<evidence type="ECO:0000313" key="2">
    <source>
        <dbReference type="Proteomes" id="UP000289271"/>
    </source>
</evidence>
<dbReference type="RefSeq" id="YP_009824920.1">
    <property type="nucleotide sequence ID" value="NC_048208.1"/>
</dbReference>
<keyword evidence="2" id="KW-1185">Reference proteome</keyword>
<dbReference type="Proteomes" id="UP000289271">
    <property type="component" value="Segment"/>
</dbReference>
<proteinExistence type="predicted"/>
<evidence type="ECO:0008006" key="3">
    <source>
        <dbReference type="Google" id="ProtNLM"/>
    </source>
</evidence>
<reference evidence="1 2" key="1">
    <citation type="submission" date="2019-01" db="EMBL/GenBank/DDBJ databases">
        <title>The whole genome sequence of IME542.</title>
        <authorList>
            <person name="Li P."/>
            <person name="Tong Y."/>
            <person name="Wang J."/>
        </authorList>
    </citation>
    <scope>NUCLEOTIDE SEQUENCE [LARGE SCALE GENOMIC DNA]</scope>
</reference>
<dbReference type="Pfam" id="PF13262">
    <property type="entry name" value="DUF4054"/>
    <property type="match status" value="1"/>
</dbReference>
<organism evidence="1 2">
    <name type="scientific">Escherichia phage vB_EcoS_IME542</name>
    <dbReference type="NCBI Taxonomy" id="2507711"/>
    <lineage>
        <taxon>Viruses</taxon>
        <taxon>Duplodnaviria</taxon>
        <taxon>Heunggongvirae</taxon>
        <taxon>Uroviricota</taxon>
        <taxon>Caudoviricetes</taxon>
        <taxon>Drexlerviridae</taxon>
        <taxon>Braunvirinae</taxon>
        <taxon>Christensenvirus</taxon>
        <taxon>Christensenvirus IME542</taxon>
    </lineage>
</organism>
<evidence type="ECO:0000313" key="1">
    <source>
        <dbReference type="EMBL" id="QAU04421.1"/>
    </source>
</evidence>
<sequence length="130" mass="14274">MNEQALVFMRSLVPALRNVPDETLDVWLELAKLYICASKFGDDAYKALALYTLHIAFLDGALKQNESLDDYGKKVASYSLSGEFSISYESSSQTQSSLTATPWGRLYWNLLRKKGGGFGLISSSGRGCGC</sequence>
<dbReference type="KEGG" id="vg:55016503"/>